<comment type="caution">
    <text evidence="2">The sequence shown here is derived from an EMBL/GenBank/DDBJ whole genome shotgun (WGS) entry which is preliminary data.</text>
</comment>
<protein>
    <submittedName>
        <fullName evidence="2">Uncharacterized protein</fullName>
    </submittedName>
</protein>
<dbReference type="RefSeq" id="WP_204977921.1">
    <property type="nucleotide sequence ID" value="NZ_JBHTII010000001.1"/>
</dbReference>
<accession>A0ABW3AHG3</accession>
<dbReference type="EMBL" id="JBHTII010000001">
    <property type="protein sequence ID" value="MFD0790205.1"/>
    <property type="molecule type" value="Genomic_DNA"/>
</dbReference>
<dbReference type="Proteomes" id="UP001597055">
    <property type="component" value="Unassembled WGS sequence"/>
</dbReference>
<evidence type="ECO:0000256" key="1">
    <source>
        <dbReference type="SAM" id="MobiDB-lite"/>
    </source>
</evidence>
<proteinExistence type="predicted"/>
<reference evidence="3" key="1">
    <citation type="journal article" date="2019" name="Int. J. Syst. Evol. Microbiol.">
        <title>The Global Catalogue of Microorganisms (GCM) 10K type strain sequencing project: providing services to taxonomists for standard genome sequencing and annotation.</title>
        <authorList>
            <consortium name="The Broad Institute Genomics Platform"/>
            <consortium name="The Broad Institute Genome Sequencing Center for Infectious Disease"/>
            <person name="Wu L."/>
            <person name="Ma J."/>
        </authorList>
    </citation>
    <scope>NUCLEOTIDE SEQUENCE [LARGE SCALE GENOMIC DNA]</scope>
    <source>
        <strain evidence="3">CCUG 54523</strain>
    </source>
</reference>
<gene>
    <name evidence="2" type="ORF">ACFQ0P_07340</name>
</gene>
<sequence>MARIADPFRMRAQAVEIDWTRVARERAQLLGRKVDWERLKRRSGDVRVVWACSAELGVPHGAFMVWRRPVSQRRKPEPVEAEVVGVTGGLRLAWGGVDAGRVVVRCTPSDPAQPVGLFLYRLGRDGLAGTVGAAAQRVAAGAAAELDVRTGGATWAVLVNGHSPTVAITTLHDIVNADDWEPLELVGLPVDGGLGDYDTSDQGWVHSLERPVDAAVHRLTRGAPPLGWDGLTPAGVQAPPWEEPDPPSLVDEVRAFVLPAIGDLYDPALPEFAQMQKEAWTSTTAPHVDEASTSSLDTNTDVRPWAVLGLTAQVDPFLNLATGFGSVYAVEPLGEDQIAIGGDELLITAKYANVLAPGEQVVEGQPLPGGMGSAEFAAYAPRGARLTQVPAPAQLTATRAGIVEPRQPDEAWGESIRLSYKRALASAMLGTPTQQAAIVSDAGAPAADPIIERRSPQGWRTVAISPDAPQGQPGFDRASLMHAPAVIPLGSGGRSVRYGVAVADVFGVWSPWRDVAYAGAEPAPELPAIVTAKLDTRYAGSTAAPTTIEVDVATEWSERRPSRIDVRVVFHPVAPAPGVPPTLDPGGSVPAGGFARDLAITFAGDTPTGVGCTVIELNEEGTAPLGGAPRGTGARRYRMTATVPTLDFATVRRWGAALWGRRHLLVGPTPTPFGARTDIQAASPVPVHPLPPPLLPDVPLASLPDAAGCSHASVSWSLPAGADARTAVVWECAETALRQTAGLSPQADPALSPSERLVALRAAYDGLTPDRQRGVFRRLSEVDAGAGTTDVTLPRGSTDIHLFAVTIVSSTAVESPWPQGPAGTAPHEHLRVVIAPRLSRPEPPVVRSVPVAVTTGTEVLLKLEAASPLPVESFRLLRTRSDRAALRADTMGPAFAEAVAQVKLDGATPVRDAVTGQLVYEARWQGVMPPAWQPWFVRAIAVPQAIEPQRAVRGLHSPASDVVTVLAAPDTPPVLEDLAFAETDAAHTGLVVRTATTAPVAAVDLGDHVLRAVITGAGPAPVEIGPVSLGSLVETPLTTPPGGPAELQRGARAAGRSPLALWFSRADAAASVTVDVSITDPRGRTTSRTTTIPGWVPPPPPPAATLDLIGITARALAGVVVVVATDAASDQPYRLRVAAARRRGRTFPDLRPVPEPFRDPFGEPRPFPPGPILPLLRGLNAEVELAAIPIAPRAPLVEGTISFRRVRRVGRFIGSTVEIGVPLGAPVSVVVTLIAPDGAEVSVTAEG</sequence>
<organism evidence="2 3">
    <name type="scientific">Microbacterium insulae</name>
    <dbReference type="NCBI Taxonomy" id="483014"/>
    <lineage>
        <taxon>Bacteria</taxon>
        <taxon>Bacillati</taxon>
        <taxon>Actinomycetota</taxon>
        <taxon>Actinomycetes</taxon>
        <taxon>Micrococcales</taxon>
        <taxon>Microbacteriaceae</taxon>
        <taxon>Microbacterium</taxon>
    </lineage>
</organism>
<evidence type="ECO:0000313" key="2">
    <source>
        <dbReference type="EMBL" id="MFD0790205.1"/>
    </source>
</evidence>
<evidence type="ECO:0000313" key="3">
    <source>
        <dbReference type="Proteomes" id="UP001597055"/>
    </source>
</evidence>
<name>A0ABW3AHG3_9MICO</name>
<keyword evidence="3" id="KW-1185">Reference proteome</keyword>
<feature type="region of interest" description="Disordered" evidence="1">
    <location>
        <begin position="1080"/>
        <end position="1099"/>
    </location>
</feature>